<comment type="caution">
    <text evidence="2">The sequence shown here is derived from an EMBL/GenBank/DDBJ whole genome shotgun (WGS) entry which is preliminary data.</text>
</comment>
<evidence type="ECO:0000313" key="3">
    <source>
        <dbReference type="Proteomes" id="UP000629098"/>
    </source>
</evidence>
<reference evidence="2" key="1">
    <citation type="submission" date="2020-09" db="EMBL/GenBank/DDBJ databases">
        <title>Iningainema tapete sp. nov. (Scytonemataceae, Cyanobacteria) from greenhouses in central Florida (USA) produces two types of nodularin with biosynthetic potential for microcystin-LR and anabaenopeptins.</title>
        <authorList>
            <person name="Berthold D.E."/>
            <person name="Lefler F.W."/>
            <person name="Huang I.-S."/>
            <person name="Abdulla H."/>
            <person name="Zimba P.V."/>
            <person name="Laughinghouse H.D. IV."/>
        </authorList>
    </citation>
    <scope>NUCLEOTIDE SEQUENCE</scope>
    <source>
        <strain evidence="2">BLCCT55</strain>
    </source>
</reference>
<dbReference type="EMBL" id="JACXAE010000011">
    <property type="protein sequence ID" value="MBD2770975.1"/>
    <property type="molecule type" value="Genomic_DNA"/>
</dbReference>
<accession>A0A8J6XA73</accession>
<protein>
    <submittedName>
        <fullName evidence="2">Uncharacterized protein</fullName>
    </submittedName>
</protein>
<keyword evidence="1" id="KW-0175">Coiled coil</keyword>
<dbReference type="Proteomes" id="UP000629098">
    <property type="component" value="Unassembled WGS sequence"/>
</dbReference>
<feature type="coiled-coil region" evidence="1">
    <location>
        <begin position="113"/>
        <end position="221"/>
    </location>
</feature>
<proteinExistence type="predicted"/>
<keyword evidence="3" id="KW-1185">Reference proteome</keyword>
<evidence type="ECO:0000256" key="1">
    <source>
        <dbReference type="SAM" id="Coils"/>
    </source>
</evidence>
<evidence type="ECO:0000313" key="2">
    <source>
        <dbReference type="EMBL" id="MBD2770975.1"/>
    </source>
</evidence>
<dbReference type="RefSeq" id="WP_190825275.1">
    <property type="nucleotide sequence ID" value="NZ_CAWPPI010000011.1"/>
</dbReference>
<dbReference type="AlphaFoldDB" id="A0A8J6XA73"/>
<name>A0A8J6XA73_9CYAN</name>
<gene>
    <name evidence="2" type="ORF">ICL16_02255</name>
</gene>
<sequence length="373" mass="42592">MADKDKFLATFRINQDEWKDFMAQAKTEGSSASAVLVDFIQWYRTGNRIAADTKSSTNLNNLTVLIDERIKAKLNQLVERGSQPHPANLDNILDERDRHLESRILSILETMLETKLDDKLEELQNNIRNIESTEDNRIEKLELSHPAAPLIASGDGGTVRIVQVEVEAMQMEKEQLRDRIEELQRENVSIVQRNFELQRENESLLQQNQVLQEELNNLSQAPAISLPDLQLVRDRVLKSLTSGKSKVATTSPQYKTAARALDRFIEELQKYTPTSTPASSTPDGTAAPLVDEATKKLSDFHYTKVEYYAELRQITERCGYRLFIDTTTLGRGRELFIVNPPSNSNERIISTQDVGEVVDWLRKQDREEYNDGQ</sequence>
<organism evidence="2 3">
    <name type="scientific">Iningainema tapete BLCC-T55</name>
    <dbReference type="NCBI Taxonomy" id="2748662"/>
    <lineage>
        <taxon>Bacteria</taxon>
        <taxon>Bacillati</taxon>
        <taxon>Cyanobacteriota</taxon>
        <taxon>Cyanophyceae</taxon>
        <taxon>Nostocales</taxon>
        <taxon>Scytonemataceae</taxon>
        <taxon>Iningainema tapete</taxon>
    </lineage>
</organism>